<dbReference type="Pfam" id="PF10250">
    <property type="entry name" value="O-FucT"/>
    <property type="match status" value="1"/>
</dbReference>
<keyword evidence="5" id="KW-1185">Reference proteome</keyword>
<name>A0AAD3HD54_9STRA</name>
<keyword evidence="2" id="KW-0294">Fucose metabolism</keyword>
<dbReference type="InterPro" id="IPR019378">
    <property type="entry name" value="GDP-Fuc_O-FucTrfase"/>
</dbReference>
<evidence type="ECO:0000256" key="2">
    <source>
        <dbReference type="ARBA" id="ARBA00023253"/>
    </source>
</evidence>
<evidence type="ECO:0000313" key="5">
    <source>
        <dbReference type="Proteomes" id="UP001054902"/>
    </source>
</evidence>
<reference evidence="4 5" key="1">
    <citation type="journal article" date="2021" name="Sci. Rep.">
        <title>The genome of the diatom Chaetoceros tenuissimus carries an ancient integrated fragment of an extant virus.</title>
        <authorList>
            <person name="Hongo Y."/>
            <person name="Kimura K."/>
            <person name="Takaki Y."/>
            <person name="Yoshida Y."/>
            <person name="Baba S."/>
            <person name="Kobayashi G."/>
            <person name="Nagasaki K."/>
            <person name="Hano T."/>
            <person name="Tomaru Y."/>
        </authorList>
    </citation>
    <scope>NUCLEOTIDE SEQUENCE [LARGE SCALE GENOMIC DNA]</scope>
    <source>
        <strain evidence="4 5">NIES-3715</strain>
    </source>
</reference>
<keyword evidence="3" id="KW-0119">Carbohydrate metabolism</keyword>
<evidence type="ECO:0000256" key="3">
    <source>
        <dbReference type="ARBA" id="ARBA00023277"/>
    </source>
</evidence>
<dbReference type="EMBL" id="BLLK01000066">
    <property type="protein sequence ID" value="GFH59477.1"/>
    <property type="molecule type" value="Genomic_DNA"/>
</dbReference>
<evidence type="ECO:0000256" key="1">
    <source>
        <dbReference type="ARBA" id="ARBA00022679"/>
    </source>
</evidence>
<dbReference type="Proteomes" id="UP001054902">
    <property type="component" value="Unassembled WGS sequence"/>
</dbReference>
<proteinExistence type="predicted"/>
<gene>
    <name evidence="4" type="ORF">CTEN210_15953</name>
</gene>
<organism evidence="4 5">
    <name type="scientific">Chaetoceros tenuissimus</name>
    <dbReference type="NCBI Taxonomy" id="426638"/>
    <lineage>
        <taxon>Eukaryota</taxon>
        <taxon>Sar</taxon>
        <taxon>Stramenopiles</taxon>
        <taxon>Ochrophyta</taxon>
        <taxon>Bacillariophyta</taxon>
        <taxon>Coscinodiscophyceae</taxon>
        <taxon>Chaetocerotophycidae</taxon>
        <taxon>Chaetocerotales</taxon>
        <taxon>Chaetocerotaceae</taxon>
        <taxon>Chaetoceros</taxon>
    </lineage>
</organism>
<dbReference type="Gene3D" id="3.40.50.11350">
    <property type="match status" value="1"/>
</dbReference>
<protein>
    <recommendedName>
        <fullName evidence="6">O-fucosyltransferase family protein</fullName>
    </recommendedName>
</protein>
<dbReference type="GO" id="GO:0016740">
    <property type="term" value="F:transferase activity"/>
    <property type="evidence" value="ECO:0007669"/>
    <property type="project" value="UniProtKB-KW"/>
</dbReference>
<accession>A0AAD3HD54</accession>
<comment type="caution">
    <text evidence="4">The sequence shown here is derived from an EMBL/GenBank/DDBJ whole genome shotgun (WGS) entry which is preliminary data.</text>
</comment>
<evidence type="ECO:0000313" key="4">
    <source>
        <dbReference type="EMBL" id="GFH59477.1"/>
    </source>
</evidence>
<keyword evidence="1" id="KW-0808">Transferase</keyword>
<evidence type="ECO:0008006" key="6">
    <source>
        <dbReference type="Google" id="ProtNLM"/>
    </source>
</evidence>
<dbReference type="GO" id="GO:0006004">
    <property type="term" value="P:fucose metabolic process"/>
    <property type="evidence" value="ECO:0007669"/>
    <property type="project" value="UniProtKB-KW"/>
</dbReference>
<dbReference type="AlphaFoldDB" id="A0AAD3HD54"/>
<sequence>MGSVNTGFCNQLWRFTGFFFLAAENNCSYVLIENLFWKDTHGTNQFVPHDFFFNVERWNTFHQDLPAFVSFDPELDIDIYTLPSTNITILTAKNASYTYGYRPNVKYKKVNWKNATKPIPIAHVNPNQSINRFRQTMRSISNGQHPIPNENIYRSILSGALEPHQYIMEIITDILKILRNGEGFMTIHMRVEPDMLRQQHICNEKRVTSIRNITELIYNKYPEPPVDHILLPVAFDVMEKMEQNIVNKSNEFLTDIELLNRQNLADLKNLLTDGMYDGKVKVLLAGSKLIVDKANPYYRKYNVFTGSVLNYFISIESKIFVGTETSSWSSSISNARLFRGNLENYFFNPNGLNHVTPFNDTKPHRFIC</sequence>